<name>A0A0M9UBZ0_9CHLR</name>
<sequence>MTAYLVRRLLWLPILLLIVAFLTFVLGYYGPGDPVQLLLGQHSNPEAVERLRHELGLDRPLPVQFADYVWRALHGDFGESITMSRGRPVSDLLKRSLSITLQLNAVVLLVSVVVGVPLGVLAALKRNTWLDYLSMTGVVIAISFPTFLIAPILLWLFAYKWRVLPPGGWNGIFSRNIILPVLVMSAGPIAVFARQTRANLIEVLSQEYIRTAYAKGLHERRIFFVHALRNALIPLLTILGLMLGSLVVGSFITETIFGIPGVGRLAFQAFFSRDYPVIMALVLLIAVGYAVANLIVDILYAFVDPRIRYQ</sequence>
<feature type="transmembrane region" description="Helical" evidence="7">
    <location>
        <begin position="9"/>
        <end position="29"/>
    </location>
</feature>
<dbReference type="Proteomes" id="UP000050502">
    <property type="component" value="Unassembled WGS sequence"/>
</dbReference>
<comment type="caution">
    <text evidence="9">The sequence shown here is derived from an EMBL/GenBank/DDBJ whole genome shotgun (WGS) entry which is preliminary data.</text>
</comment>
<keyword evidence="2 7" id="KW-0813">Transport</keyword>
<feature type="transmembrane region" description="Helical" evidence="7">
    <location>
        <begin position="177"/>
        <end position="193"/>
    </location>
</feature>
<reference evidence="9 11" key="1">
    <citation type="journal article" date="2015" name="Genome Announc.">
        <title>Draft Genome Sequence of a Heterotrophic Facultative Anaerobic Thermophilic Bacterium, Ardenticatena maritima Strain 110ST.</title>
        <authorList>
            <person name="Kawaichi S."/>
            <person name="Yoshida T."/>
            <person name="Sako Y."/>
            <person name="Nakamura R."/>
        </authorList>
    </citation>
    <scope>NUCLEOTIDE SEQUENCE [LARGE SCALE GENOMIC DNA]</scope>
    <source>
        <strain evidence="9 11">110S</strain>
    </source>
</reference>
<dbReference type="InterPro" id="IPR035906">
    <property type="entry name" value="MetI-like_sf"/>
</dbReference>
<dbReference type="InParanoid" id="A0A0M9UBZ0"/>
<proteinExistence type="inferred from homology"/>
<evidence type="ECO:0000313" key="11">
    <source>
        <dbReference type="Proteomes" id="UP000037784"/>
    </source>
</evidence>
<evidence type="ECO:0000256" key="6">
    <source>
        <dbReference type="ARBA" id="ARBA00023136"/>
    </source>
</evidence>
<dbReference type="Gene3D" id="1.10.3720.10">
    <property type="entry name" value="MetI-like"/>
    <property type="match status" value="1"/>
</dbReference>
<feature type="transmembrane region" description="Helical" evidence="7">
    <location>
        <begin position="136"/>
        <end position="157"/>
    </location>
</feature>
<reference evidence="11" key="3">
    <citation type="submission" date="2015-08" db="EMBL/GenBank/DDBJ databases">
        <title>Draft Genome Sequence of a Heterotrophic Facultative Anaerobic Bacterium Ardenticatena maritima Strain 110S.</title>
        <authorList>
            <person name="Kawaichi S."/>
            <person name="Yoshida T."/>
            <person name="Sako Y."/>
            <person name="Nakamura R."/>
        </authorList>
    </citation>
    <scope>NUCLEOTIDE SEQUENCE [LARGE SCALE GENOMIC DNA]</scope>
    <source>
        <strain evidence="11">110S</strain>
    </source>
</reference>
<evidence type="ECO:0000259" key="8">
    <source>
        <dbReference type="PROSITE" id="PS50928"/>
    </source>
</evidence>
<dbReference type="PANTHER" id="PTHR43163">
    <property type="entry name" value="DIPEPTIDE TRANSPORT SYSTEM PERMEASE PROTEIN DPPB-RELATED"/>
    <property type="match status" value="1"/>
</dbReference>
<dbReference type="OrthoDB" id="9772184at2"/>
<feature type="transmembrane region" description="Helical" evidence="7">
    <location>
        <begin position="231"/>
        <end position="257"/>
    </location>
</feature>
<evidence type="ECO:0000256" key="5">
    <source>
        <dbReference type="ARBA" id="ARBA00022989"/>
    </source>
</evidence>
<dbReference type="EMBL" id="BBZA01000051">
    <property type="protein sequence ID" value="GAP62364.1"/>
    <property type="molecule type" value="Genomic_DNA"/>
</dbReference>
<dbReference type="InterPro" id="IPR000515">
    <property type="entry name" value="MetI-like"/>
</dbReference>
<dbReference type="GO" id="GO:0071916">
    <property type="term" value="F:dipeptide transmembrane transporter activity"/>
    <property type="evidence" value="ECO:0007669"/>
    <property type="project" value="TreeGrafter"/>
</dbReference>
<dbReference type="AlphaFoldDB" id="A0A0M9UBZ0"/>
<dbReference type="STRING" id="872965.SE16_11580"/>
<dbReference type="SUPFAM" id="SSF161098">
    <property type="entry name" value="MetI-like"/>
    <property type="match status" value="1"/>
</dbReference>
<keyword evidence="5 7" id="KW-1133">Transmembrane helix</keyword>
<feature type="transmembrane region" description="Helical" evidence="7">
    <location>
        <begin position="101"/>
        <end position="124"/>
    </location>
</feature>
<dbReference type="Pfam" id="PF19300">
    <property type="entry name" value="BPD_transp_1_N"/>
    <property type="match status" value="1"/>
</dbReference>
<dbReference type="InterPro" id="IPR045621">
    <property type="entry name" value="BPD_transp_1_N"/>
</dbReference>
<keyword evidence="11" id="KW-1185">Reference proteome</keyword>
<reference evidence="10 12" key="2">
    <citation type="submission" date="2015-07" db="EMBL/GenBank/DDBJ databases">
        <title>Whole genome sequence of Ardenticatena maritima DSM 23922.</title>
        <authorList>
            <person name="Hemp J."/>
            <person name="Ward L.M."/>
            <person name="Pace L.A."/>
            <person name="Fischer W.W."/>
        </authorList>
    </citation>
    <scope>NUCLEOTIDE SEQUENCE [LARGE SCALE GENOMIC DNA]</scope>
    <source>
        <strain evidence="10 12">110S</strain>
    </source>
</reference>
<evidence type="ECO:0000256" key="1">
    <source>
        <dbReference type="ARBA" id="ARBA00004651"/>
    </source>
</evidence>
<keyword evidence="3" id="KW-1003">Cell membrane</keyword>
<evidence type="ECO:0000313" key="9">
    <source>
        <dbReference type="EMBL" id="GAP62364.1"/>
    </source>
</evidence>
<dbReference type="RefSeq" id="WP_054492297.1">
    <property type="nucleotide sequence ID" value="NZ_BBZA01000051.1"/>
</dbReference>
<dbReference type="PROSITE" id="PS50928">
    <property type="entry name" value="ABC_TM1"/>
    <property type="match status" value="1"/>
</dbReference>
<dbReference type="GO" id="GO:0005886">
    <property type="term" value="C:plasma membrane"/>
    <property type="evidence" value="ECO:0007669"/>
    <property type="project" value="UniProtKB-SubCell"/>
</dbReference>
<dbReference type="PANTHER" id="PTHR43163:SF6">
    <property type="entry name" value="DIPEPTIDE TRANSPORT SYSTEM PERMEASE PROTEIN DPPB-RELATED"/>
    <property type="match status" value="1"/>
</dbReference>
<evidence type="ECO:0000256" key="2">
    <source>
        <dbReference type="ARBA" id="ARBA00022448"/>
    </source>
</evidence>
<dbReference type="EMBL" id="LGKN01000006">
    <property type="protein sequence ID" value="KPL87171.1"/>
    <property type="molecule type" value="Genomic_DNA"/>
</dbReference>
<accession>A0A0M9UBZ0</accession>
<evidence type="ECO:0000256" key="7">
    <source>
        <dbReference type="RuleBase" id="RU363032"/>
    </source>
</evidence>
<dbReference type="Proteomes" id="UP000037784">
    <property type="component" value="Unassembled WGS sequence"/>
</dbReference>
<dbReference type="CDD" id="cd06261">
    <property type="entry name" value="TM_PBP2"/>
    <property type="match status" value="1"/>
</dbReference>
<evidence type="ECO:0000313" key="10">
    <source>
        <dbReference type="EMBL" id="KPL87171.1"/>
    </source>
</evidence>
<feature type="transmembrane region" description="Helical" evidence="7">
    <location>
        <begin position="277"/>
        <end position="303"/>
    </location>
</feature>
<keyword evidence="6 7" id="KW-0472">Membrane</keyword>
<evidence type="ECO:0000313" key="12">
    <source>
        <dbReference type="Proteomes" id="UP000050502"/>
    </source>
</evidence>
<feature type="domain" description="ABC transmembrane type-1" evidence="8">
    <location>
        <begin position="97"/>
        <end position="296"/>
    </location>
</feature>
<organism evidence="9 11">
    <name type="scientific">Ardenticatena maritima</name>
    <dbReference type="NCBI Taxonomy" id="872965"/>
    <lineage>
        <taxon>Bacteria</taxon>
        <taxon>Bacillati</taxon>
        <taxon>Chloroflexota</taxon>
        <taxon>Ardenticatenia</taxon>
        <taxon>Ardenticatenales</taxon>
        <taxon>Ardenticatenaceae</taxon>
        <taxon>Ardenticatena</taxon>
    </lineage>
</organism>
<dbReference type="Pfam" id="PF00528">
    <property type="entry name" value="BPD_transp_1"/>
    <property type="match status" value="1"/>
</dbReference>
<evidence type="ECO:0000256" key="3">
    <source>
        <dbReference type="ARBA" id="ARBA00022475"/>
    </source>
</evidence>
<keyword evidence="4 7" id="KW-0812">Transmembrane</keyword>
<protein>
    <submittedName>
        <fullName evidence="9">Peptide/nickel transport system permease protein</fullName>
    </submittedName>
</protein>
<evidence type="ECO:0000256" key="4">
    <source>
        <dbReference type="ARBA" id="ARBA00022692"/>
    </source>
</evidence>
<comment type="subcellular location">
    <subcellularLocation>
        <location evidence="1 7">Cell membrane</location>
        <topology evidence="1 7">Multi-pass membrane protein</topology>
    </subcellularLocation>
</comment>
<gene>
    <name evidence="9" type="ORF">ARMA_0787</name>
    <name evidence="10" type="ORF">SE16_11580</name>
</gene>
<comment type="similarity">
    <text evidence="7">Belongs to the binding-protein-dependent transport system permease family.</text>
</comment>